<keyword evidence="2" id="KW-1185">Reference proteome</keyword>
<dbReference type="InterPro" id="IPR055132">
    <property type="entry name" value="RNase_J_b_CASP"/>
</dbReference>
<dbReference type="Pfam" id="PF22505">
    <property type="entry name" value="RNase_J_b_CASP"/>
    <property type="match status" value="1"/>
</dbReference>
<dbReference type="SUPFAM" id="SSF56281">
    <property type="entry name" value="Metallo-hydrolase/oxidoreductase"/>
    <property type="match status" value="1"/>
</dbReference>
<dbReference type="Gene3D" id="3.10.20.580">
    <property type="match status" value="1"/>
</dbReference>
<dbReference type="Pfam" id="PF17770">
    <property type="entry name" value="RNase_J_C"/>
    <property type="match status" value="1"/>
</dbReference>
<dbReference type="PANTHER" id="PTHR43694">
    <property type="entry name" value="RIBONUCLEASE J"/>
    <property type="match status" value="1"/>
</dbReference>
<name>A0A5B9DMQ1_9HYPH</name>
<dbReference type="Pfam" id="PF12706">
    <property type="entry name" value="Lactamase_B_2"/>
    <property type="match status" value="1"/>
</dbReference>
<organism evidence="1 2">
    <name type="scientific">Paradevosia tibetensis</name>
    <dbReference type="NCBI Taxonomy" id="1447062"/>
    <lineage>
        <taxon>Bacteria</taxon>
        <taxon>Pseudomonadati</taxon>
        <taxon>Pseudomonadota</taxon>
        <taxon>Alphaproteobacteria</taxon>
        <taxon>Hyphomicrobiales</taxon>
        <taxon>Devosiaceae</taxon>
        <taxon>Paradevosia</taxon>
    </lineage>
</organism>
<dbReference type="CDD" id="cd07714">
    <property type="entry name" value="RNaseJ_MBL-fold"/>
    <property type="match status" value="1"/>
</dbReference>
<gene>
    <name evidence="1" type="ORF">FNA67_11035</name>
</gene>
<evidence type="ECO:0000313" key="2">
    <source>
        <dbReference type="Proteomes" id="UP000321062"/>
    </source>
</evidence>
<protein>
    <submittedName>
        <fullName evidence="1">Ribonuclease J</fullName>
    </submittedName>
</protein>
<dbReference type="InterPro" id="IPR011108">
    <property type="entry name" value="RMMBL"/>
</dbReference>
<dbReference type="Pfam" id="PF07521">
    <property type="entry name" value="RMMBL"/>
    <property type="match status" value="1"/>
</dbReference>
<dbReference type="InterPro" id="IPR001279">
    <property type="entry name" value="Metallo-B-lactamas"/>
</dbReference>
<dbReference type="EMBL" id="CP041690">
    <property type="protein sequence ID" value="QEE20671.1"/>
    <property type="molecule type" value="Genomic_DNA"/>
</dbReference>
<dbReference type="KEGG" id="yti:FNA67_11035"/>
<sequence length="560" mass="60308">MKKPLTDELVFVPLGGVGEIGMNMGAYGFGPANRRKWIVVDCGVSFGGPDLPGIELIMANPEFLEENADDVLALILTHSHEDHYGAVLDLWPGFEKPVYATAFTAAMLAAKRAADAIVDEVPVRLMQTGKPFEVGPFTIEPINVAHSIPESCALLITTPVGRVLHTGDWKLDPSPVGSPPTDIERLKRIGADEGAPPLALICDSTNALKDGESPSESIVGDTLAALIAAAPYRVALTTFASNVGRVISIARAAEKAGRQVVVSGRALHRITGIARELGMMEGIAPFLDQDMYKSLPRDKVVLLCTGSQGEARAAIARIARGEHPAIDLNAGDQVIFSSWAIPGNEREVIDIQNRLIDRGVDVITQADGLVHTTGHPRREELKRLYDWVKPTVLVPVHGEAAHLQAHAKLGRDHGVPNVLEIRNGDLVRLFPEPMSFPGEVRSGELYLDGLVLCTPEESGVKGRRRLSFGGHIVVSLAVTGNGQVVSGPEVVIEGLPEVEDDDETIGEVVDKTIKGVLRSVPAKRRGDVEMLNSALHRAIRAEVNSFWGRKPNVTVFVHRV</sequence>
<dbReference type="Gene3D" id="3.60.15.10">
    <property type="entry name" value="Ribonuclease Z/Hydroxyacylglutathione hydrolase-like"/>
    <property type="match status" value="1"/>
</dbReference>
<reference evidence="1 2" key="1">
    <citation type="journal article" date="2015" name="Int. J. Syst. Evol. Microbiol.">
        <title>Youhaiella tibetensis gen. nov., sp. nov., isolated from subsurface sediment.</title>
        <authorList>
            <person name="Wang Y.X."/>
            <person name="Huang F.Q."/>
            <person name="Nogi Y."/>
            <person name="Pang S.J."/>
            <person name="Wang P.K."/>
            <person name="Lv J."/>
        </authorList>
    </citation>
    <scope>NUCLEOTIDE SEQUENCE [LARGE SCALE GENOMIC DNA]</scope>
    <source>
        <strain evidence="2">fig4</strain>
    </source>
</reference>
<dbReference type="InterPro" id="IPR036866">
    <property type="entry name" value="RibonucZ/Hydroxyglut_hydro"/>
</dbReference>
<accession>A0A5B9DMQ1</accession>
<dbReference type="OrthoDB" id="9770211at2"/>
<proteinExistence type="predicted"/>
<dbReference type="SMART" id="SM00849">
    <property type="entry name" value="Lactamase_B"/>
    <property type="match status" value="1"/>
</dbReference>
<dbReference type="AlphaFoldDB" id="A0A5B9DMQ1"/>
<dbReference type="PANTHER" id="PTHR43694:SF1">
    <property type="entry name" value="RIBONUCLEASE J"/>
    <property type="match status" value="1"/>
</dbReference>
<dbReference type="InterPro" id="IPR042173">
    <property type="entry name" value="RNase_J_2"/>
</dbReference>
<dbReference type="InterPro" id="IPR041636">
    <property type="entry name" value="RNase_J_C"/>
</dbReference>
<evidence type="ECO:0000313" key="1">
    <source>
        <dbReference type="EMBL" id="QEE20671.1"/>
    </source>
</evidence>
<dbReference type="Proteomes" id="UP000321062">
    <property type="component" value="Chromosome"/>
</dbReference>
<dbReference type="Gene3D" id="3.40.50.10710">
    <property type="entry name" value="Metallo-hydrolase/oxidoreductase"/>
    <property type="match status" value="1"/>
</dbReference>